<accession>A0A1M7M9F9</accession>
<feature type="chain" id="PRO_5039617491" evidence="1">
    <location>
        <begin position="25"/>
        <end position="260"/>
    </location>
</feature>
<keyword evidence="1" id="KW-0732">Signal</keyword>
<evidence type="ECO:0000313" key="2">
    <source>
        <dbReference type="EMBL" id="SHM87331.1"/>
    </source>
</evidence>
<protein>
    <submittedName>
        <fullName evidence="2">Uncharacterized protein</fullName>
    </submittedName>
</protein>
<sequence length="260" mass="28039">MKKQVLKKTMAAALALTLVGGVSTAIGGKDIFPPAIVAKADGEPEPAPIEGEEAVEIAKGSFFNNLDNLYFGDEAVYVKDYSNEAVPVAVEGHKGAASITISSELNCVKLIDEEDYEYAEYMYIDPTFADTKEVCTDASEANSFRILGSGTEADPFYAAPVKNAPQTISVDSKQTATKDGVNYTRFVFVKKLSELEGKNKAVFTATLGEDVKTAETSTYYTSLISNGTIYTPFDEESVFVIVTISSAKDLTDLECTVNFE</sequence>
<reference evidence="2 3" key="1">
    <citation type="submission" date="2016-11" db="EMBL/GenBank/DDBJ databases">
        <authorList>
            <person name="Jaros S."/>
            <person name="Januszkiewicz K."/>
            <person name="Wedrychowicz H."/>
        </authorList>
    </citation>
    <scope>NUCLEOTIDE SEQUENCE [LARGE SCALE GENOMIC DNA]</scope>
    <source>
        <strain evidence="2 3">Y1</strain>
    </source>
</reference>
<dbReference type="EMBL" id="FRCT01000020">
    <property type="protein sequence ID" value="SHM87331.1"/>
    <property type="molecule type" value="Genomic_DNA"/>
</dbReference>
<dbReference type="Proteomes" id="UP000184394">
    <property type="component" value="Unassembled WGS sequence"/>
</dbReference>
<feature type="signal peptide" evidence="1">
    <location>
        <begin position="1"/>
        <end position="24"/>
    </location>
</feature>
<gene>
    <name evidence="2" type="ORF">SAMN04487860_1209</name>
</gene>
<name>A0A1M7M9F9_RUMFL</name>
<proteinExistence type="predicted"/>
<evidence type="ECO:0000256" key="1">
    <source>
        <dbReference type="SAM" id="SignalP"/>
    </source>
</evidence>
<dbReference type="AlphaFoldDB" id="A0A1M7M9F9"/>
<evidence type="ECO:0000313" key="3">
    <source>
        <dbReference type="Proteomes" id="UP000184394"/>
    </source>
</evidence>
<organism evidence="2 3">
    <name type="scientific">Ruminococcus flavefaciens</name>
    <dbReference type="NCBI Taxonomy" id="1265"/>
    <lineage>
        <taxon>Bacteria</taxon>
        <taxon>Bacillati</taxon>
        <taxon>Bacillota</taxon>
        <taxon>Clostridia</taxon>
        <taxon>Eubacteriales</taxon>
        <taxon>Oscillospiraceae</taxon>
        <taxon>Ruminococcus</taxon>
    </lineage>
</organism>